<evidence type="ECO:0000259" key="1">
    <source>
        <dbReference type="Pfam" id="PF04149"/>
    </source>
</evidence>
<gene>
    <name evidence="2" type="ordered locus">Caci_1984</name>
</gene>
<dbReference type="Proteomes" id="UP000000851">
    <property type="component" value="Chromosome"/>
</dbReference>
<dbReference type="OrthoDB" id="4299240at2"/>
<dbReference type="RefSeq" id="WP_012786197.1">
    <property type="nucleotide sequence ID" value="NC_013131.1"/>
</dbReference>
<name>C7QFS7_CATAD</name>
<evidence type="ECO:0000313" key="2">
    <source>
        <dbReference type="EMBL" id="ACU70904.1"/>
    </source>
</evidence>
<sequence length="69" mass="7701">MCPQYGWFKSSFSTNSSTCVEVAFVEGVDGAEVRVRQSREPEGAMLAFSRAEWEAFELGVFRGEFSLPV</sequence>
<evidence type="ECO:0000313" key="3">
    <source>
        <dbReference type="Proteomes" id="UP000000851"/>
    </source>
</evidence>
<dbReference type="InterPro" id="IPR007278">
    <property type="entry name" value="DUF397"/>
</dbReference>
<keyword evidence="3" id="KW-1185">Reference proteome</keyword>
<proteinExistence type="predicted"/>
<dbReference type="Pfam" id="PF04149">
    <property type="entry name" value="DUF397"/>
    <property type="match status" value="1"/>
</dbReference>
<dbReference type="InParanoid" id="C7QFS7"/>
<dbReference type="eggNOG" id="ENOG502ZRK2">
    <property type="taxonomic scope" value="Bacteria"/>
</dbReference>
<organism evidence="2 3">
    <name type="scientific">Catenulispora acidiphila (strain DSM 44928 / JCM 14897 / NBRC 102108 / NRRL B-24433 / ID139908)</name>
    <dbReference type="NCBI Taxonomy" id="479433"/>
    <lineage>
        <taxon>Bacteria</taxon>
        <taxon>Bacillati</taxon>
        <taxon>Actinomycetota</taxon>
        <taxon>Actinomycetes</taxon>
        <taxon>Catenulisporales</taxon>
        <taxon>Catenulisporaceae</taxon>
        <taxon>Catenulispora</taxon>
    </lineage>
</organism>
<accession>C7QFS7</accession>
<dbReference type="HOGENOM" id="CLU_131550_1_3_11"/>
<protein>
    <recommendedName>
        <fullName evidence="1">DUF397 domain-containing protein</fullName>
    </recommendedName>
</protein>
<dbReference type="EMBL" id="CP001700">
    <property type="protein sequence ID" value="ACU70904.1"/>
    <property type="molecule type" value="Genomic_DNA"/>
</dbReference>
<dbReference type="AlphaFoldDB" id="C7QFS7"/>
<reference evidence="2 3" key="1">
    <citation type="journal article" date="2009" name="Stand. Genomic Sci.">
        <title>Complete genome sequence of Catenulispora acidiphila type strain (ID 139908).</title>
        <authorList>
            <person name="Copeland A."/>
            <person name="Lapidus A."/>
            <person name="Glavina Del Rio T."/>
            <person name="Nolan M."/>
            <person name="Lucas S."/>
            <person name="Chen F."/>
            <person name="Tice H."/>
            <person name="Cheng J.F."/>
            <person name="Bruce D."/>
            <person name="Goodwin L."/>
            <person name="Pitluck S."/>
            <person name="Mikhailova N."/>
            <person name="Pati A."/>
            <person name="Ivanova N."/>
            <person name="Mavromatis K."/>
            <person name="Chen A."/>
            <person name="Palaniappan K."/>
            <person name="Chain P."/>
            <person name="Land M."/>
            <person name="Hauser L."/>
            <person name="Chang Y.J."/>
            <person name="Jeffries C.D."/>
            <person name="Chertkov O."/>
            <person name="Brettin T."/>
            <person name="Detter J.C."/>
            <person name="Han C."/>
            <person name="Ali Z."/>
            <person name="Tindall B.J."/>
            <person name="Goker M."/>
            <person name="Bristow J."/>
            <person name="Eisen J.A."/>
            <person name="Markowitz V."/>
            <person name="Hugenholtz P."/>
            <person name="Kyrpides N.C."/>
            <person name="Klenk H.P."/>
        </authorList>
    </citation>
    <scope>NUCLEOTIDE SEQUENCE [LARGE SCALE GENOMIC DNA]</scope>
    <source>
        <strain evidence="3">DSM 44928 / JCM 14897 / NBRC 102108 / NRRL B-24433 / ID139908</strain>
    </source>
</reference>
<feature type="domain" description="DUF397" evidence="1">
    <location>
        <begin position="6"/>
        <end position="59"/>
    </location>
</feature>
<dbReference type="KEGG" id="cai:Caci_1984"/>
<dbReference type="STRING" id="479433.Caci_1984"/>